<sequence length="207" mass="22900">MAVLDFDMLCSTVALQTHGKWTELNVEDGGFDGVDSGGVLRMWEGEVLDCFEDRRVAVETACCPCYRFGKNMRQAGFGYCFLQGSVYFILTVGVLLSLLAFVISKRRCYLFITLAFAILSVSYASYFRTQVRKKFNIRGADSSLDDCAYHLACPCCALCQESRTLDLNNVRDGIWHGRGDTICVGGNSLGPQPFTLLQPPPIIATKS</sequence>
<proteinExistence type="predicted"/>
<evidence type="ECO:0000256" key="1">
    <source>
        <dbReference type="SAM" id="Phobius"/>
    </source>
</evidence>
<dbReference type="OMA" id="LEMNNVH"/>
<keyword evidence="3" id="KW-1185">Reference proteome</keyword>
<keyword evidence="1" id="KW-1133">Transmembrane helix</keyword>
<accession>A0A7N0REJ4</accession>
<organism evidence="2 3">
    <name type="scientific">Kalanchoe fedtschenkoi</name>
    <name type="common">Lavender scallops</name>
    <name type="synonym">South American air plant</name>
    <dbReference type="NCBI Taxonomy" id="63787"/>
    <lineage>
        <taxon>Eukaryota</taxon>
        <taxon>Viridiplantae</taxon>
        <taxon>Streptophyta</taxon>
        <taxon>Embryophyta</taxon>
        <taxon>Tracheophyta</taxon>
        <taxon>Spermatophyta</taxon>
        <taxon>Magnoliopsida</taxon>
        <taxon>eudicotyledons</taxon>
        <taxon>Gunneridae</taxon>
        <taxon>Pentapetalae</taxon>
        <taxon>Saxifragales</taxon>
        <taxon>Crassulaceae</taxon>
        <taxon>Kalanchoe</taxon>
    </lineage>
</organism>
<keyword evidence="1" id="KW-0812">Transmembrane</keyword>
<feature type="transmembrane region" description="Helical" evidence="1">
    <location>
        <begin position="109"/>
        <end position="127"/>
    </location>
</feature>
<keyword evidence="1" id="KW-0472">Membrane</keyword>
<dbReference type="Gramene" id="Kaladp0010s0092.1.v1.1">
    <property type="protein sequence ID" value="Kaladp0010s0092.1.v1.1"/>
    <property type="gene ID" value="Kaladp0010s0092.v1.1"/>
</dbReference>
<dbReference type="PANTHER" id="PTHR15907">
    <property type="entry name" value="DUF614 FAMILY PROTEIN-RELATED"/>
    <property type="match status" value="1"/>
</dbReference>
<dbReference type="EnsemblPlants" id="Kaladp0010s0092.1.v1.1">
    <property type="protein sequence ID" value="Kaladp0010s0092.1.v1.1"/>
    <property type="gene ID" value="Kaladp0010s0092.v1.1"/>
</dbReference>
<evidence type="ECO:0000313" key="2">
    <source>
        <dbReference type="EnsemblPlants" id="Kaladp0010s0092.1.v1.1"/>
    </source>
</evidence>
<dbReference type="NCBIfam" id="TIGR01571">
    <property type="entry name" value="A_thal_Cys_rich"/>
    <property type="match status" value="1"/>
</dbReference>
<evidence type="ECO:0000313" key="3">
    <source>
        <dbReference type="Proteomes" id="UP000594263"/>
    </source>
</evidence>
<evidence type="ECO:0008006" key="4">
    <source>
        <dbReference type="Google" id="ProtNLM"/>
    </source>
</evidence>
<protein>
    <recommendedName>
        <fullName evidence="4">PLAC8 family protein</fullName>
    </recommendedName>
</protein>
<dbReference type="AlphaFoldDB" id="A0A7N0REJ4"/>
<feature type="transmembrane region" description="Helical" evidence="1">
    <location>
        <begin position="77"/>
        <end position="103"/>
    </location>
</feature>
<dbReference type="Pfam" id="PF04749">
    <property type="entry name" value="PLAC8"/>
    <property type="match status" value="1"/>
</dbReference>
<dbReference type="InterPro" id="IPR006461">
    <property type="entry name" value="PLAC_motif_containing"/>
</dbReference>
<dbReference type="Proteomes" id="UP000594263">
    <property type="component" value="Unplaced"/>
</dbReference>
<name>A0A7N0REJ4_KALFE</name>
<reference evidence="2" key="1">
    <citation type="submission" date="2021-01" db="UniProtKB">
        <authorList>
            <consortium name="EnsemblPlants"/>
        </authorList>
    </citation>
    <scope>IDENTIFICATION</scope>
</reference>